<evidence type="ECO:0000256" key="2">
    <source>
        <dbReference type="ARBA" id="ARBA00007749"/>
    </source>
</evidence>
<organism evidence="7 8">
    <name type="scientific">Nocardia veterana</name>
    <dbReference type="NCBI Taxonomy" id="132249"/>
    <lineage>
        <taxon>Bacteria</taxon>
        <taxon>Bacillati</taxon>
        <taxon>Actinomycetota</taxon>
        <taxon>Actinomycetes</taxon>
        <taxon>Mycobacteriales</taxon>
        <taxon>Nocardiaceae</taxon>
        <taxon>Nocardia</taxon>
    </lineage>
</organism>
<name>A0A7X6LXZ5_9NOCA</name>
<dbReference type="Proteomes" id="UP000523447">
    <property type="component" value="Unassembled WGS sequence"/>
</dbReference>
<evidence type="ECO:0000259" key="6">
    <source>
        <dbReference type="SMART" id="SM00849"/>
    </source>
</evidence>
<dbReference type="Pfam" id="PF00753">
    <property type="entry name" value="Lactamase_B"/>
    <property type="match status" value="1"/>
</dbReference>
<dbReference type="PANTHER" id="PTHR42978:SF2">
    <property type="entry name" value="102 KBASES UNSTABLE REGION: FROM 1 TO 119443"/>
    <property type="match status" value="1"/>
</dbReference>
<dbReference type="EMBL" id="JAAXPE010000006">
    <property type="protein sequence ID" value="NKY85827.1"/>
    <property type="molecule type" value="Genomic_DNA"/>
</dbReference>
<dbReference type="AlphaFoldDB" id="A0A7X6LXZ5"/>
<accession>A0A7X6LXZ5</accession>
<sequence>MAYGGAVTDVTEGRPSTLRTLAGCCAALAATPPRLLRPRRPDPAFLAGLESRPAPVARTAVRLHAMVQSSTTAPLTIVAEGVRSLRTVSTVYGTFLVEHPQARFLVDPGMCAHVHERVLPGQPFPLGLVTAPDRPVLGLSDALAARDTAVEDIDFVLATHLHWDHVAGLLELPDRVELRVQPREYEWAMSGAHAPYGVVRAPLRGRAVSDIELDGPPVLTFTRSHDLFGDGSVVLVDLAGHTPGSIGVLLTVDEGPDRSASPTRVLLAGDAVWNSLQIKLIREKAPMPGQLFDADRDLTFETIQRLHALPGDIEVVASHDHAAVAARA</sequence>
<dbReference type="SMART" id="SM00849">
    <property type="entry name" value="Lactamase_B"/>
    <property type="match status" value="1"/>
</dbReference>
<gene>
    <name evidence="7" type="ORF">HGA07_09345</name>
</gene>
<dbReference type="InterPro" id="IPR036866">
    <property type="entry name" value="RibonucZ/Hydroxyglut_hydro"/>
</dbReference>
<dbReference type="InterPro" id="IPR051013">
    <property type="entry name" value="MBL_superfamily_lactonases"/>
</dbReference>
<protein>
    <submittedName>
        <fullName evidence="7">MBL fold metallo-hydrolase</fullName>
    </submittedName>
</protein>
<keyword evidence="3" id="KW-0479">Metal-binding</keyword>
<reference evidence="7 8" key="1">
    <citation type="submission" date="2020-04" db="EMBL/GenBank/DDBJ databases">
        <title>MicrobeNet Type strains.</title>
        <authorList>
            <person name="Nicholson A.C."/>
        </authorList>
    </citation>
    <scope>NUCLEOTIDE SEQUENCE [LARGE SCALE GENOMIC DNA]</scope>
    <source>
        <strain evidence="7 8">DSM 44445</strain>
    </source>
</reference>
<dbReference type="Gene3D" id="3.60.15.10">
    <property type="entry name" value="Ribonuclease Z/Hydroxyacylglutathione hydrolase-like"/>
    <property type="match status" value="1"/>
</dbReference>
<evidence type="ECO:0000256" key="3">
    <source>
        <dbReference type="ARBA" id="ARBA00022723"/>
    </source>
</evidence>
<proteinExistence type="inferred from homology"/>
<comment type="similarity">
    <text evidence="2">Belongs to the metallo-beta-lactamase superfamily.</text>
</comment>
<comment type="cofactor">
    <cofactor evidence="1">
        <name>Zn(2+)</name>
        <dbReference type="ChEBI" id="CHEBI:29105"/>
    </cofactor>
</comment>
<comment type="caution">
    <text evidence="7">The sequence shown here is derived from an EMBL/GenBank/DDBJ whole genome shotgun (WGS) entry which is preliminary data.</text>
</comment>
<dbReference type="SUPFAM" id="SSF56281">
    <property type="entry name" value="Metallo-hydrolase/oxidoreductase"/>
    <property type="match status" value="1"/>
</dbReference>
<evidence type="ECO:0000256" key="4">
    <source>
        <dbReference type="ARBA" id="ARBA00022801"/>
    </source>
</evidence>
<feature type="domain" description="Metallo-beta-lactamase" evidence="6">
    <location>
        <begin position="91"/>
        <end position="319"/>
    </location>
</feature>
<dbReference type="GO" id="GO:0046872">
    <property type="term" value="F:metal ion binding"/>
    <property type="evidence" value="ECO:0007669"/>
    <property type="project" value="UniProtKB-KW"/>
</dbReference>
<evidence type="ECO:0000313" key="7">
    <source>
        <dbReference type="EMBL" id="NKY85827.1"/>
    </source>
</evidence>
<dbReference type="InterPro" id="IPR001279">
    <property type="entry name" value="Metallo-B-lactamas"/>
</dbReference>
<keyword evidence="8" id="KW-1185">Reference proteome</keyword>
<evidence type="ECO:0000256" key="1">
    <source>
        <dbReference type="ARBA" id="ARBA00001947"/>
    </source>
</evidence>
<keyword evidence="5" id="KW-0862">Zinc</keyword>
<evidence type="ECO:0000256" key="5">
    <source>
        <dbReference type="ARBA" id="ARBA00022833"/>
    </source>
</evidence>
<dbReference type="GO" id="GO:0016787">
    <property type="term" value="F:hydrolase activity"/>
    <property type="evidence" value="ECO:0007669"/>
    <property type="project" value="UniProtKB-KW"/>
</dbReference>
<keyword evidence="4 7" id="KW-0378">Hydrolase</keyword>
<evidence type="ECO:0000313" key="8">
    <source>
        <dbReference type="Proteomes" id="UP000523447"/>
    </source>
</evidence>
<dbReference type="PANTHER" id="PTHR42978">
    <property type="entry name" value="QUORUM-QUENCHING LACTONASE YTNP-RELATED-RELATED"/>
    <property type="match status" value="1"/>
</dbReference>